<evidence type="ECO:0000256" key="1">
    <source>
        <dbReference type="SAM" id="Phobius"/>
    </source>
</evidence>
<gene>
    <name evidence="2" type="ORF">BVZ99_00657</name>
</gene>
<comment type="caution">
    <text evidence="2">The sequence shown here is derived from an EMBL/GenBank/DDBJ whole genome shotgun (WGS) entry which is preliminary data.</text>
</comment>
<feature type="transmembrane region" description="Helical" evidence="1">
    <location>
        <begin position="13"/>
        <end position="35"/>
    </location>
</feature>
<evidence type="ECO:0000313" key="3">
    <source>
        <dbReference type="Proteomes" id="UP000238866"/>
    </source>
</evidence>
<keyword evidence="1" id="KW-1133">Transmembrane helix</keyword>
<keyword evidence="1" id="KW-0472">Membrane</keyword>
<protein>
    <submittedName>
        <fullName evidence="2">Uncharacterized protein</fullName>
    </submittedName>
</protein>
<dbReference type="EMBL" id="MZLD01000022">
    <property type="protein sequence ID" value="PRM19291.1"/>
    <property type="molecule type" value="Genomic_DNA"/>
</dbReference>
<feature type="transmembrane region" description="Helical" evidence="1">
    <location>
        <begin position="171"/>
        <end position="195"/>
    </location>
</feature>
<name>A0ABD6WX42_HAEIF</name>
<dbReference type="AlphaFoldDB" id="A0ABD6WX42"/>
<dbReference type="Proteomes" id="UP000238866">
    <property type="component" value="Unassembled WGS sequence"/>
</dbReference>
<reference evidence="2 3" key="1">
    <citation type="submission" date="2017-02" db="EMBL/GenBank/DDBJ databases">
        <title>Haemophilus influenzae in COPD genome sequencing project.</title>
        <authorList>
            <person name="Murphy T.F."/>
            <person name="Kong Y."/>
            <person name="Nadendla S."/>
            <person name="Tettelin H."/>
            <person name="Pettigrew M."/>
        </authorList>
    </citation>
    <scope>NUCLEOTIDE SEQUENCE [LARGE SCALE GENOMIC DNA]</scope>
    <source>
        <strain evidence="2 3">13P36H1</strain>
    </source>
</reference>
<sequence>MVASALVVSFSDAVIFTVLLEVISLFTVTFFALIVKPVSLSLLLSASSLLPDVSTLLFSVTLWLPAEIFESLTWLKVTFLASVLLLSLLLLPIVKSLLSLAVISALLKPEMFRLSVNVNSLVLMVRLASLAVLELELSPSTPALIVICLVILTLSEEMVRLPSFCEILPPIWISALLLLSVIFKLPFLLVISPLIMLF</sequence>
<proteinExistence type="predicted"/>
<feature type="transmembrane region" description="Helical" evidence="1">
    <location>
        <begin position="84"/>
        <end position="107"/>
    </location>
</feature>
<feature type="transmembrane region" description="Helical" evidence="1">
    <location>
        <begin position="139"/>
        <end position="159"/>
    </location>
</feature>
<evidence type="ECO:0000313" key="2">
    <source>
        <dbReference type="EMBL" id="PRM19291.1"/>
    </source>
</evidence>
<accession>A0ABD6WX42</accession>
<keyword evidence="1" id="KW-0812">Transmembrane</keyword>
<organism evidence="2 3">
    <name type="scientific">Haemophilus influenzae</name>
    <dbReference type="NCBI Taxonomy" id="727"/>
    <lineage>
        <taxon>Bacteria</taxon>
        <taxon>Pseudomonadati</taxon>
        <taxon>Pseudomonadota</taxon>
        <taxon>Gammaproteobacteria</taxon>
        <taxon>Pasteurellales</taxon>
        <taxon>Pasteurellaceae</taxon>
        <taxon>Haemophilus</taxon>
    </lineage>
</organism>
<feature type="transmembrane region" description="Helical" evidence="1">
    <location>
        <begin position="42"/>
        <end position="64"/>
    </location>
</feature>